<name>A0A8J6U4P1_9FLAO</name>
<dbReference type="AlphaFoldDB" id="A0A8J6U4P1"/>
<feature type="transmembrane region" description="Helical" evidence="1">
    <location>
        <begin position="6"/>
        <end position="28"/>
    </location>
</feature>
<dbReference type="Proteomes" id="UP000621516">
    <property type="component" value="Unassembled WGS sequence"/>
</dbReference>
<evidence type="ECO:0000313" key="2">
    <source>
        <dbReference type="EMBL" id="MBD0824305.1"/>
    </source>
</evidence>
<dbReference type="EMBL" id="JACVXD010000004">
    <property type="protein sequence ID" value="MBD0824305.1"/>
    <property type="molecule type" value="Genomic_DNA"/>
</dbReference>
<protein>
    <submittedName>
        <fullName evidence="2">DUF1361 domain-containing protein</fullName>
    </submittedName>
</protein>
<feature type="transmembrane region" description="Helical" evidence="1">
    <location>
        <begin position="48"/>
        <end position="67"/>
    </location>
</feature>
<comment type="caution">
    <text evidence="2">The sequence shown here is derived from an EMBL/GenBank/DDBJ whole genome shotgun (WGS) entry which is preliminary data.</text>
</comment>
<feature type="transmembrane region" description="Helical" evidence="1">
    <location>
        <begin position="179"/>
        <end position="197"/>
    </location>
</feature>
<accession>A0A8J6U4P1</accession>
<dbReference type="InterPro" id="IPR009793">
    <property type="entry name" value="DUF1361"/>
</dbReference>
<keyword evidence="1" id="KW-0472">Membrane</keyword>
<keyword evidence="1" id="KW-0812">Transmembrane</keyword>
<keyword evidence="1" id="KW-1133">Transmembrane helix</keyword>
<dbReference type="RefSeq" id="WP_188223601.1">
    <property type="nucleotide sequence ID" value="NZ_JACVXD010000004.1"/>
</dbReference>
<feature type="transmembrane region" description="Helical" evidence="1">
    <location>
        <begin position="137"/>
        <end position="158"/>
    </location>
</feature>
<sequence>MNNLHFSLKIAFTFFSIGTILFLIQLIINKIFLIMTNFKTYICNQFNILVLIGSSMLFSILLLMIRIKLNHSFFYLFLIWNLFLAFIPFALTSYLSTRSRQHKVSFGLYFFTWLAFLPNAPYIITDFLHLRFGDYQLLWLDVLMLASFSGNGILLFLLSVKDMKQILLQHFSVNVSRRIITSIFLLTAFGIYLGRFLRYNSWEIIQNPFELF</sequence>
<gene>
    <name evidence="2" type="ORF">ICJ85_09750</name>
</gene>
<organism evidence="2 3">
    <name type="scientific">Aestuariibaculum marinum</name>
    <dbReference type="NCBI Taxonomy" id="2683592"/>
    <lineage>
        <taxon>Bacteria</taxon>
        <taxon>Pseudomonadati</taxon>
        <taxon>Bacteroidota</taxon>
        <taxon>Flavobacteriia</taxon>
        <taxon>Flavobacteriales</taxon>
        <taxon>Flavobacteriaceae</taxon>
    </lineage>
</organism>
<feature type="transmembrane region" description="Helical" evidence="1">
    <location>
        <begin position="106"/>
        <end position="125"/>
    </location>
</feature>
<dbReference type="Pfam" id="PF07099">
    <property type="entry name" value="DUF1361"/>
    <property type="match status" value="1"/>
</dbReference>
<proteinExistence type="predicted"/>
<evidence type="ECO:0000313" key="3">
    <source>
        <dbReference type="Proteomes" id="UP000621516"/>
    </source>
</evidence>
<feature type="transmembrane region" description="Helical" evidence="1">
    <location>
        <begin position="73"/>
        <end position="94"/>
    </location>
</feature>
<evidence type="ECO:0000256" key="1">
    <source>
        <dbReference type="SAM" id="Phobius"/>
    </source>
</evidence>
<reference evidence="2 3" key="1">
    <citation type="journal article" date="2018" name="J. Microbiol.">
        <title>Aestuariibaculum marinum sp. nov., a marine bacterium isolated from seawater in South Korea.</title>
        <authorList>
            <person name="Choi J."/>
            <person name="Lee D."/>
            <person name="Jang J.H."/>
            <person name="Cha S."/>
            <person name="Seo T."/>
        </authorList>
    </citation>
    <scope>NUCLEOTIDE SEQUENCE [LARGE SCALE GENOMIC DNA]</scope>
    <source>
        <strain evidence="2 3">IP7</strain>
    </source>
</reference>
<keyword evidence="3" id="KW-1185">Reference proteome</keyword>